<reference evidence="2" key="1">
    <citation type="submission" date="2018-05" db="EMBL/GenBank/DDBJ databases">
        <title>Draft genome of Mucuna pruriens seed.</title>
        <authorList>
            <person name="Nnadi N.E."/>
            <person name="Vos R."/>
            <person name="Hasami M.H."/>
            <person name="Devisetty U.K."/>
            <person name="Aguiy J.C."/>
        </authorList>
    </citation>
    <scope>NUCLEOTIDE SEQUENCE [LARGE SCALE GENOMIC DNA]</scope>
    <source>
        <strain evidence="2">JCA_2017</strain>
    </source>
</reference>
<organism evidence="2 3">
    <name type="scientific">Mucuna pruriens</name>
    <name type="common">Velvet bean</name>
    <name type="synonym">Dolichos pruriens</name>
    <dbReference type="NCBI Taxonomy" id="157652"/>
    <lineage>
        <taxon>Eukaryota</taxon>
        <taxon>Viridiplantae</taxon>
        <taxon>Streptophyta</taxon>
        <taxon>Embryophyta</taxon>
        <taxon>Tracheophyta</taxon>
        <taxon>Spermatophyta</taxon>
        <taxon>Magnoliopsida</taxon>
        <taxon>eudicotyledons</taxon>
        <taxon>Gunneridae</taxon>
        <taxon>Pentapetalae</taxon>
        <taxon>rosids</taxon>
        <taxon>fabids</taxon>
        <taxon>Fabales</taxon>
        <taxon>Fabaceae</taxon>
        <taxon>Papilionoideae</taxon>
        <taxon>50 kb inversion clade</taxon>
        <taxon>NPAAA clade</taxon>
        <taxon>indigoferoid/millettioid clade</taxon>
        <taxon>Phaseoleae</taxon>
        <taxon>Mucuna</taxon>
    </lineage>
</organism>
<keyword evidence="3" id="KW-1185">Reference proteome</keyword>
<comment type="caution">
    <text evidence="2">The sequence shown here is derived from an EMBL/GenBank/DDBJ whole genome shotgun (WGS) entry which is preliminary data.</text>
</comment>
<evidence type="ECO:0000313" key="2">
    <source>
        <dbReference type="EMBL" id="RDX86960.1"/>
    </source>
</evidence>
<dbReference type="AlphaFoldDB" id="A0A371G8T5"/>
<dbReference type="Proteomes" id="UP000257109">
    <property type="component" value="Unassembled WGS sequence"/>
</dbReference>
<evidence type="ECO:0008006" key="4">
    <source>
        <dbReference type="Google" id="ProtNLM"/>
    </source>
</evidence>
<sequence>RLLFVQDVYNKSSSLEDQGEEPSERTLEQKDFCLESRIQEVMVVGKHDHVIVDAFHTLAQAIERNHNKDSGVNKSPTLKGPYNLVGTQNWLRKIKKIFRTMACIDIQKVTLHTFMIVKDTEYCGKNIINIWELRLEQSLSKRHAWRRDGVLELKEGNMIAADYATKFEELLRYLLYHKNEVEEPSNYMKSKGCVHYKSVDPMKDDNNCDKEKTTTSQPVNDSSKERMLFTLEM</sequence>
<name>A0A371G8T5_MUCPR</name>
<feature type="compositionally biased region" description="Basic and acidic residues" evidence="1">
    <location>
        <begin position="204"/>
        <end position="213"/>
    </location>
</feature>
<evidence type="ECO:0000256" key="1">
    <source>
        <dbReference type="SAM" id="MobiDB-lite"/>
    </source>
</evidence>
<accession>A0A371G8T5</accession>
<evidence type="ECO:0000313" key="3">
    <source>
        <dbReference type="Proteomes" id="UP000257109"/>
    </source>
</evidence>
<feature type="non-terminal residue" evidence="2">
    <location>
        <position position="1"/>
    </location>
</feature>
<dbReference type="EMBL" id="QJKJ01006368">
    <property type="protein sequence ID" value="RDX86960.1"/>
    <property type="molecule type" value="Genomic_DNA"/>
</dbReference>
<proteinExistence type="predicted"/>
<dbReference type="OrthoDB" id="1745551at2759"/>
<gene>
    <name evidence="2" type="ORF">CR513_31636</name>
</gene>
<protein>
    <recommendedName>
        <fullName evidence="4">Retrotransposon gag domain-containing protein</fullName>
    </recommendedName>
</protein>
<feature type="region of interest" description="Disordered" evidence="1">
    <location>
        <begin position="204"/>
        <end position="223"/>
    </location>
</feature>